<dbReference type="GO" id="GO:0016747">
    <property type="term" value="F:acyltransferase activity, transferring groups other than amino-acyl groups"/>
    <property type="evidence" value="ECO:0007669"/>
    <property type="project" value="InterPro"/>
</dbReference>
<evidence type="ECO:0000313" key="5">
    <source>
        <dbReference type="Proteomes" id="UP000476064"/>
    </source>
</evidence>
<dbReference type="RefSeq" id="WP_162359282.1">
    <property type="nucleotide sequence ID" value="NZ_CP048209.1"/>
</dbReference>
<dbReference type="CDD" id="cd04301">
    <property type="entry name" value="NAT_SF"/>
    <property type="match status" value="1"/>
</dbReference>
<keyword evidence="2" id="KW-0012">Acyltransferase</keyword>
<evidence type="ECO:0000259" key="3">
    <source>
        <dbReference type="PROSITE" id="PS51186"/>
    </source>
</evidence>
<keyword evidence="5" id="KW-1185">Reference proteome</keyword>
<dbReference type="AlphaFoldDB" id="A0A6C0G4M9"/>
<feature type="domain" description="N-acetyltransferase" evidence="3">
    <location>
        <begin position="169"/>
        <end position="303"/>
    </location>
</feature>
<dbReference type="InterPro" id="IPR050680">
    <property type="entry name" value="YpeA/RimI_acetyltransf"/>
</dbReference>
<organism evidence="4 5">
    <name type="scientific">Paenibacillus lycopersici</name>
    <dbReference type="NCBI Taxonomy" id="2704462"/>
    <lineage>
        <taxon>Bacteria</taxon>
        <taxon>Bacillati</taxon>
        <taxon>Bacillota</taxon>
        <taxon>Bacilli</taxon>
        <taxon>Bacillales</taxon>
        <taxon>Paenibacillaceae</taxon>
        <taxon>Paenibacillus</taxon>
    </lineage>
</organism>
<gene>
    <name evidence="4" type="ORF">GXP70_24635</name>
</gene>
<name>A0A6C0G4M9_9BACL</name>
<dbReference type="InterPro" id="IPR000182">
    <property type="entry name" value="GNAT_dom"/>
</dbReference>
<dbReference type="PANTHER" id="PTHR43420:SF12">
    <property type="entry name" value="N-ACETYLTRANSFERASE DOMAIN-CONTAINING PROTEIN"/>
    <property type="match status" value="1"/>
</dbReference>
<dbReference type="PROSITE" id="PS51186">
    <property type="entry name" value="GNAT"/>
    <property type="match status" value="1"/>
</dbReference>
<dbReference type="Pfam" id="PF00583">
    <property type="entry name" value="Acetyltransf_1"/>
    <property type="match status" value="1"/>
</dbReference>
<keyword evidence="1 4" id="KW-0808">Transferase</keyword>
<dbReference type="SUPFAM" id="SSF55729">
    <property type="entry name" value="Acyl-CoA N-acyltransferases (Nat)"/>
    <property type="match status" value="1"/>
</dbReference>
<dbReference type="Proteomes" id="UP000476064">
    <property type="component" value="Chromosome"/>
</dbReference>
<protein>
    <submittedName>
        <fullName evidence="4">GNAT family N-acetyltransferase</fullName>
    </submittedName>
</protein>
<dbReference type="EMBL" id="CP048209">
    <property type="protein sequence ID" value="QHT62851.1"/>
    <property type="molecule type" value="Genomic_DNA"/>
</dbReference>
<dbReference type="Gene3D" id="3.40.630.30">
    <property type="match status" value="1"/>
</dbReference>
<dbReference type="InterPro" id="IPR016181">
    <property type="entry name" value="Acyl_CoA_acyltransferase"/>
</dbReference>
<dbReference type="PANTHER" id="PTHR43420">
    <property type="entry name" value="ACETYLTRANSFERASE"/>
    <property type="match status" value="1"/>
</dbReference>
<evidence type="ECO:0000313" key="4">
    <source>
        <dbReference type="EMBL" id="QHT62851.1"/>
    </source>
</evidence>
<dbReference type="KEGG" id="plyc:GXP70_24635"/>
<evidence type="ECO:0000256" key="1">
    <source>
        <dbReference type="ARBA" id="ARBA00022679"/>
    </source>
</evidence>
<proteinExistence type="predicted"/>
<sequence length="303" mass="35246">MSEIEIRRFTKDDFQQTGELYHAVTAKGSAVFWWVGEEENWENVFIATEGDQIIAKGQVSVISIIPLGSPIERKHHIYFNLKTLPDREDDYHIYDLLYEQLLIRAYQLKERLPNEYRTMICIGNQSTEEHNNNYFKSKGFEYGKSLYTMRRNLSEPSEHSVLTAPYRCMQWDLASEESINEYLKIDMEIWPDAPIGIKRLKENQKHSAWTAFVARENAALVGSVMTWIDEDGDGIIEDVLVRAPWRKQGIAKHLLTQALIYLQDHGCMFAELQVETANKSALSLYHSVGFKEVSEEVRYLREL</sequence>
<accession>A0A6C0G4M9</accession>
<evidence type="ECO:0000256" key="2">
    <source>
        <dbReference type="ARBA" id="ARBA00023315"/>
    </source>
</evidence>
<reference evidence="4 5" key="1">
    <citation type="submission" date="2020-01" db="EMBL/GenBank/DDBJ databases">
        <title>Paenibacillus sp. nov., isolated from tomato rhizosphere.</title>
        <authorList>
            <person name="Weon H.-Y."/>
            <person name="Lee S.A."/>
        </authorList>
    </citation>
    <scope>NUCLEOTIDE SEQUENCE [LARGE SCALE GENOMIC DNA]</scope>
    <source>
        <strain evidence="4 5">12200R-189</strain>
    </source>
</reference>